<reference evidence="3 4" key="1">
    <citation type="journal article" date="2008" name="Nature">
        <title>The genome of Laccaria bicolor provides insights into mycorrhizal symbiosis.</title>
        <authorList>
            <person name="Martin F."/>
            <person name="Aerts A."/>
            <person name="Ahren D."/>
            <person name="Brun A."/>
            <person name="Danchin E.G.J."/>
            <person name="Duchaussoy F."/>
            <person name="Gibon J."/>
            <person name="Kohler A."/>
            <person name="Lindquist E."/>
            <person name="Pereda V."/>
            <person name="Salamov A."/>
            <person name="Shapiro H.J."/>
            <person name="Wuyts J."/>
            <person name="Blaudez D."/>
            <person name="Buee M."/>
            <person name="Brokstein P."/>
            <person name="Canbaeck B."/>
            <person name="Cohen D."/>
            <person name="Courty P.E."/>
            <person name="Coutinho P.M."/>
            <person name="Delaruelle C."/>
            <person name="Detter J.C."/>
            <person name="Deveau A."/>
            <person name="DiFazio S."/>
            <person name="Duplessis S."/>
            <person name="Fraissinet-Tachet L."/>
            <person name="Lucic E."/>
            <person name="Frey-Klett P."/>
            <person name="Fourrey C."/>
            <person name="Feussner I."/>
            <person name="Gay G."/>
            <person name="Grimwood J."/>
            <person name="Hoegger P.J."/>
            <person name="Jain P."/>
            <person name="Kilaru S."/>
            <person name="Labbe J."/>
            <person name="Lin Y.C."/>
            <person name="Legue V."/>
            <person name="Le Tacon F."/>
            <person name="Marmeisse R."/>
            <person name="Melayah D."/>
            <person name="Montanini B."/>
            <person name="Muratet M."/>
            <person name="Nehls U."/>
            <person name="Niculita-Hirzel H."/>
            <person name="Oudot-Le Secq M.P."/>
            <person name="Peter M."/>
            <person name="Quesneville H."/>
            <person name="Rajashekar B."/>
            <person name="Reich M."/>
            <person name="Rouhier N."/>
            <person name="Schmutz J."/>
            <person name="Yin T."/>
            <person name="Chalot M."/>
            <person name="Henrissat B."/>
            <person name="Kuees U."/>
            <person name="Lucas S."/>
            <person name="Van de Peer Y."/>
            <person name="Podila G.K."/>
            <person name="Polle A."/>
            <person name="Pukkila P.J."/>
            <person name="Richardson P.M."/>
            <person name="Rouze P."/>
            <person name="Sanders I.R."/>
            <person name="Stajich J.E."/>
            <person name="Tunlid A."/>
            <person name="Tuskan G."/>
            <person name="Grigoriev I.V."/>
        </authorList>
    </citation>
    <scope>NUCLEOTIDE SEQUENCE [LARGE SCALE GENOMIC DNA]</scope>
    <source>
        <strain evidence="4">S238N-H82 / ATCC MYA-4686</strain>
    </source>
</reference>
<gene>
    <name evidence="3" type="ORF">LACBIDRAFT_321147</name>
</gene>
<dbReference type="Pfam" id="PF01926">
    <property type="entry name" value="MMR_HSR1"/>
    <property type="match status" value="1"/>
</dbReference>
<dbReference type="EMBL" id="DS547091">
    <property type="protein sequence ID" value="EDR15366.1"/>
    <property type="molecule type" value="Genomic_DNA"/>
</dbReference>
<feature type="region of interest" description="Disordered" evidence="1">
    <location>
        <begin position="1"/>
        <end position="21"/>
    </location>
</feature>
<organism evidence="4">
    <name type="scientific">Laccaria bicolor (strain S238N-H82 / ATCC MYA-4686)</name>
    <name type="common">Bicoloured deceiver</name>
    <name type="synonym">Laccaria laccata var. bicolor</name>
    <dbReference type="NCBI Taxonomy" id="486041"/>
    <lineage>
        <taxon>Eukaryota</taxon>
        <taxon>Fungi</taxon>
        <taxon>Dikarya</taxon>
        <taxon>Basidiomycota</taxon>
        <taxon>Agaricomycotina</taxon>
        <taxon>Agaricomycetes</taxon>
        <taxon>Agaricomycetidae</taxon>
        <taxon>Agaricales</taxon>
        <taxon>Agaricineae</taxon>
        <taxon>Hydnangiaceae</taxon>
        <taxon>Laccaria</taxon>
    </lineage>
</organism>
<evidence type="ECO:0000259" key="2">
    <source>
        <dbReference type="Pfam" id="PF01926"/>
    </source>
</evidence>
<evidence type="ECO:0000313" key="4">
    <source>
        <dbReference type="Proteomes" id="UP000001194"/>
    </source>
</evidence>
<dbReference type="Proteomes" id="UP000001194">
    <property type="component" value="Unassembled WGS sequence"/>
</dbReference>
<sequence>MALTGQYRSPSPVGSTDSDDDQLRSYFDRVTKGCDVFRILLVGKAGSGKSTLVSEVFDFELDRANVQDFTVGDHDINHEITSPNNQSLSLHDSKGIESGSAENLKIITDFIENRKGRPFSEQLHAIWYCIEIPIAGQRPFEGGDVALFRSLLETRNKVPVIVVFTKLDRLQFREQKRLKKLYIDQGMDPKSAQAKAKLDCVAAAKKQYETSCVAILQSKFVPAAWTRFCPVSNKLYWPGLGAALIPLKGVRRITILTILGRIHSDIVRLWNFKVWSLIMVFLPLFNWPMSPQDPEKLFIEPIVAPTLEGTPGPDAEGTKIIENIAQAVMNPGAIAPAIADAAKVLDEMVVATPATARVLMAYVTGNISLAPSVAEVDFLFNSDLTLGMEGLYWLVRPRENKAVFRQDIVHAFTTYRASRQRGDVHMLIRDYIGDENIMRSFSREKALKKVGEIVAKSRFDPQEVFNDLQ</sequence>
<keyword evidence="4" id="KW-1185">Reference proteome</keyword>
<name>B0CNX2_LACBS</name>
<dbReference type="OrthoDB" id="391988at2759"/>
<dbReference type="GO" id="GO:0005525">
    <property type="term" value="F:GTP binding"/>
    <property type="evidence" value="ECO:0007669"/>
    <property type="project" value="InterPro"/>
</dbReference>
<protein>
    <submittedName>
        <fullName evidence="3">Predicted protein</fullName>
    </submittedName>
</protein>
<dbReference type="GeneID" id="6069332"/>
<dbReference type="InParanoid" id="B0CNX2"/>
<dbReference type="KEGG" id="lbc:LACBIDRAFT_321147"/>
<dbReference type="Gene3D" id="3.40.50.300">
    <property type="entry name" value="P-loop containing nucleotide triphosphate hydrolases"/>
    <property type="match status" value="1"/>
</dbReference>
<dbReference type="InterPro" id="IPR027417">
    <property type="entry name" value="P-loop_NTPase"/>
</dbReference>
<feature type="domain" description="G" evidence="2">
    <location>
        <begin position="38"/>
        <end position="166"/>
    </location>
</feature>
<dbReference type="InterPro" id="IPR006073">
    <property type="entry name" value="GTP-bd"/>
</dbReference>
<feature type="compositionally biased region" description="Polar residues" evidence="1">
    <location>
        <begin position="1"/>
        <end position="16"/>
    </location>
</feature>
<proteinExistence type="predicted"/>
<evidence type="ECO:0000256" key="1">
    <source>
        <dbReference type="SAM" id="MobiDB-lite"/>
    </source>
</evidence>
<dbReference type="AlphaFoldDB" id="B0CNX2"/>
<dbReference type="RefSeq" id="XP_001873574.1">
    <property type="nucleotide sequence ID" value="XM_001873539.1"/>
</dbReference>
<dbReference type="HOGENOM" id="CLU_023805_2_1_1"/>
<dbReference type="SUPFAM" id="SSF52540">
    <property type="entry name" value="P-loop containing nucleoside triphosphate hydrolases"/>
    <property type="match status" value="1"/>
</dbReference>
<evidence type="ECO:0000313" key="3">
    <source>
        <dbReference type="EMBL" id="EDR15366.1"/>
    </source>
</evidence>
<accession>B0CNX2</accession>